<evidence type="ECO:0000313" key="2">
    <source>
        <dbReference type="Proteomes" id="UP001597214"/>
    </source>
</evidence>
<dbReference type="RefSeq" id="WP_377930843.1">
    <property type="nucleotide sequence ID" value="NZ_JBHUEM010000055.1"/>
</dbReference>
<dbReference type="Proteomes" id="UP001597214">
    <property type="component" value="Unassembled WGS sequence"/>
</dbReference>
<evidence type="ECO:0008006" key="3">
    <source>
        <dbReference type="Google" id="ProtNLM"/>
    </source>
</evidence>
<dbReference type="PROSITE" id="PS51257">
    <property type="entry name" value="PROKAR_LIPOPROTEIN"/>
    <property type="match status" value="1"/>
</dbReference>
<reference evidence="2" key="1">
    <citation type="journal article" date="2019" name="Int. J. Syst. Evol. Microbiol.">
        <title>The Global Catalogue of Microorganisms (GCM) 10K type strain sequencing project: providing services to taxonomists for standard genome sequencing and annotation.</title>
        <authorList>
            <consortium name="The Broad Institute Genomics Platform"/>
            <consortium name="The Broad Institute Genome Sequencing Center for Infectious Disease"/>
            <person name="Wu L."/>
            <person name="Ma J."/>
        </authorList>
    </citation>
    <scope>NUCLEOTIDE SEQUENCE [LARGE SCALE GENOMIC DNA]</scope>
    <source>
        <strain evidence="2">CCUG 49339</strain>
    </source>
</reference>
<evidence type="ECO:0000313" key="1">
    <source>
        <dbReference type="EMBL" id="MFD1739603.1"/>
    </source>
</evidence>
<organism evidence="1 2">
    <name type="scientific">Bacillus salitolerans</name>
    <dbReference type="NCBI Taxonomy" id="1437434"/>
    <lineage>
        <taxon>Bacteria</taxon>
        <taxon>Bacillati</taxon>
        <taxon>Bacillota</taxon>
        <taxon>Bacilli</taxon>
        <taxon>Bacillales</taxon>
        <taxon>Bacillaceae</taxon>
        <taxon>Bacillus</taxon>
    </lineage>
</organism>
<dbReference type="EMBL" id="JBHUEM010000055">
    <property type="protein sequence ID" value="MFD1739603.1"/>
    <property type="molecule type" value="Genomic_DNA"/>
</dbReference>
<gene>
    <name evidence="1" type="ORF">ACFSCX_24270</name>
</gene>
<proteinExistence type="predicted"/>
<comment type="caution">
    <text evidence="1">The sequence shown here is derived from an EMBL/GenBank/DDBJ whole genome shotgun (WGS) entry which is preliminary data.</text>
</comment>
<accession>A0ABW4LZE4</accession>
<sequence length="140" mass="16527">MKRVFVFILFLILLGCSTIIRIEENDHYVKNKIVMEQLVGEEYKTTNVIKAESKVKLVMEALNATHWREDMRVLMMREEDYRFYLMPLHSKSKEESEVYRVWITPNKDRLQVLGFNQFAIMNEENSAIIHGVLTGENLGE</sequence>
<keyword evidence="2" id="KW-1185">Reference proteome</keyword>
<name>A0ABW4LZE4_9BACI</name>
<protein>
    <recommendedName>
        <fullName evidence="3">Lipoprotein</fullName>
    </recommendedName>
</protein>